<comment type="caution">
    <text evidence="1">The sequence shown here is derived from an EMBL/GenBank/DDBJ whole genome shotgun (WGS) entry which is preliminary data.</text>
</comment>
<sequence>MEKTVYELMHGEKVVADIGTNGVCTVLDRAFLPFSIYLEDTAENDDLDIRMDNLTNFYYWCATRVLTLDRVYAKEILNSIGALQAQTDRDRAKIALSYHCLSLTDIFWVREKGENITFSQINLFENHLDNALVDISLRGKQMTVENSYLIADDLSTNGVFPKAWIREKNSFSLLKNGNSRAVENEILASKICRCFDCRQVLYEESMFDGQKVSKSRIITSVDYSMVSMEAFEIYAANHDIHVMDFVLKLDAYTYYMMNLLDYLIGNTDRHWGNWGFLVDNRTNQPVRLFDLMDLNQTFLAYDTPDGANCMTTGNRKMSQREAAVEAVKKIGLNQRAEIKDEWFEGREKEREMFWCRFGILKEQWKA</sequence>
<dbReference type="RefSeq" id="WP_118597287.1">
    <property type="nucleotide sequence ID" value="NZ_QSHO01000004.1"/>
</dbReference>
<protein>
    <recommendedName>
        <fullName evidence="3">HipA-like C-terminal domain-containing protein</fullName>
    </recommendedName>
</protein>
<dbReference type="Gene3D" id="1.10.1070.20">
    <property type="match status" value="1"/>
</dbReference>
<dbReference type="Proteomes" id="UP000283513">
    <property type="component" value="Unassembled WGS sequence"/>
</dbReference>
<dbReference type="AlphaFoldDB" id="A0A413Z992"/>
<evidence type="ECO:0008006" key="3">
    <source>
        <dbReference type="Google" id="ProtNLM"/>
    </source>
</evidence>
<proteinExistence type="predicted"/>
<name>A0A413Z992_9FIRM</name>
<organism evidence="1 2">
    <name type="scientific">Roseburia intestinalis</name>
    <dbReference type="NCBI Taxonomy" id="166486"/>
    <lineage>
        <taxon>Bacteria</taxon>
        <taxon>Bacillati</taxon>
        <taxon>Bacillota</taxon>
        <taxon>Clostridia</taxon>
        <taxon>Lachnospirales</taxon>
        <taxon>Lachnospiraceae</taxon>
        <taxon>Roseburia</taxon>
    </lineage>
</organism>
<reference evidence="1 2" key="1">
    <citation type="submission" date="2018-08" db="EMBL/GenBank/DDBJ databases">
        <title>A genome reference for cultivated species of the human gut microbiota.</title>
        <authorList>
            <person name="Zou Y."/>
            <person name="Xue W."/>
            <person name="Luo G."/>
        </authorList>
    </citation>
    <scope>NUCLEOTIDE SEQUENCE [LARGE SCALE GENOMIC DNA]</scope>
    <source>
        <strain evidence="1 2">AM37-1AC</strain>
    </source>
</reference>
<evidence type="ECO:0000313" key="1">
    <source>
        <dbReference type="EMBL" id="RHC18355.1"/>
    </source>
</evidence>
<evidence type="ECO:0000313" key="2">
    <source>
        <dbReference type="Proteomes" id="UP000283513"/>
    </source>
</evidence>
<accession>A0A413Z992</accession>
<gene>
    <name evidence="1" type="ORF">DW856_05165</name>
</gene>
<dbReference type="EMBL" id="QSHO01000004">
    <property type="protein sequence ID" value="RHC18355.1"/>
    <property type="molecule type" value="Genomic_DNA"/>
</dbReference>